<organism evidence="1 2">
    <name type="scientific">Pseudomonas phage phiPMW</name>
    <dbReference type="NCBI Taxonomy" id="1815582"/>
    <lineage>
        <taxon>Viruses</taxon>
        <taxon>Duplodnaviria</taxon>
        <taxon>Heunggongvirae</taxon>
        <taxon>Uroviricota</taxon>
        <taxon>Caudoviricetes</taxon>
        <taxon>Plaisancevirus</taxon>
        <taxon>Plaisancevirus PMW</taxon>
    </lineage>
</organism>
<dbReference type="Proteomes" id="UP000223738">
    <property type="component" value="Segment"/>
</dbReference>
<dbReference type="EMBL" id="KU862660">
    <property type="protein sequence ID" value="ANA49344.1"/>
    <property type="molecule type" value="Genomic_DNA"/>
</dbReference>
<sequence>MTEFTHAVIDLDPIKYAVASVGEKKSIIVTNRATLESHKFKTRTEFWGHWKKKAGGKLAEWNAELSDDAKLMPEDFDITDVVEPGPIEHVLHTAKNFTDDILRESGCKTYSALIGSGDSWRVDASTLLKYKGNRDEVVKPYHYDAVVEYLTTRYNAEKVVGLEVDDRLVIDTYGKKGAFAIAKEKDIYSSAMYFFDYTKPEKGIQNGNVFGELYLNDKKEVKGIGRKHFMWQVCSQDDSDNYKANCFSDIEWGAMSAYKALEAAQNDKELFTAAYDVFKHLYPEKRIVTGWRGDEIEIDALYVFQEMFTMAWMLRHENDKPNVRETLTKMGII</sequence>
<proteinExistence type="predicted"/>
<accession>A0A1S5R1S1</accession>
<protein>
    <submittedName>
        <fullName evidence="1">Uncharacterized protein</fullName>
    </submittedName>
</protein>
<keyword evidence="2" id="KW-1185">Reference proteome</keyword>
<dbReference type="OrthoDB" id="6588at10239"/>
<evidence type="ECO:0000313" key="2">
    <source>
        <dbReference type="Proteomes" id="UP000223738"/>
    </source>
</evidence>
<reference evidence="1 2" key="1">
    <citation type="submission" date="2016-03" db="EMBL/GenBank/DDBJ databases">
        <title>Characterization of pf16 and phiPMW: Two novel phages infecting Pseudomonas putida PpG1.</title>
        <authorList>
            <person name="Magill D.J."/>
            <person name="Krylov V.N."/>
            <person name="Allen C.C.R."/>
            <person name="McGrath J.W."/>
            <person name="Quinn J.P."/>
            <person name="Kulakov L.A."/>
        </authorList>
    </citation>
    <scope>NUCLEOTIDE SEQUENCE [LARGE SCALE GENOMIC DNA]</scope>
</reference>
<name>A0A1S5R1S1_9CAUD</name>
<gene>
    <name evidence="1" type="ORF">PMW_219</name>
</gene>
<evidence type="ECO:0000313" key="1">
    <source>
        <dbReference type="EMBL" id="ANA49344.1"/>
    </source>
</evidence>